<protein>
    <submittedName>
        <fullName evidence="1">Uncharacterized protein</fullName>
    </submittedName>
</protein>
<name>A0A4R5DVK8_9BACT</name>
<proteinExistence type="predicted"/>
<dbReference type="AlphaFoldDB" id="A0A4R5DVK8"/>
<accession>A0A4R5DVK8</accession>
<sequence>MSNKERFLAGHIFTYGGSQIDKYTFDKNDIPGITTGFIFRVGQGSTVVALAKRITTTTVSTHKIHFGRRIKMNLEFSKMHFKASLTDLHP</sequence>
<evidence type="ECO:0000313" key="2">
    <source>
        <dbReference type="Proteomes" id="UP000294850"/>
    </source>
</evidence>
<dbReference type="EMBL" id="SMFL01000004">
    <property type="protein sequence ID" value="TDE15275.1"/>
    <property type="molecule type" value="Genomic_DNA"/>
</dbReference>
<dbReference type="RefSeq" id="WP_131958538.1">
    <property type="nucleotide sequence ID" value="NZ_SMFL01000004.1"/>
</dbReference>
<organism evidence="1 2">
    <name type="scientific">Dyadobacter psychrotolerans</name>
    <dbReference type="NCBI Taxonomy" id="2541721"/>
    <lineage>
        <taxon>Bacteria</taxon>
        <taxon>Pseudomonadati</taxon>
        <taxon>Bacteroidota</taxon>
        <taxon>Cytophagia</taxon>
        <taxon>Cytophagales</taxon>
        <taxon>Spirosomataceae</taxon>
        <taxon>Dyadobacter</taxon>
    </lineage>
</organism>
<keyword evidence="2" id="KW-1185">Reference proteome</keyword>
<evidence type="ECO:0000313" key="1">
    <source>
        <dbReference type="EMBL" id="TDE15275.1"/>
    </source>
</evidence>
<gene>
    <name evidence="1" type="ORF">E0F88_12185</name>
</gene>
<reference evidence="1 2" key="1">
    <citation type="submission" date="2019-03" db="EMBL/GenBank/DDBJ databases">
        <title>Dyadobacter AR-3-6 sp. nov., isolated from arctic soil.</title>
        <authorList>
            <person name="Chaudhary D.K."/>
        </authorList>
    </citation>
    <scope>NUCLEOTIDE SEQUENCE [LARGE SCALE GENOMIC DNA]</scope>
    <source>
        <strain evidence="1 2">AR-3-6</strain>
    </source>
</reference>
<dbReference type="Proteomes" id="UP000294850">
    <property type="component" value="Unassembled WGS sequence"/>
</dbReference>
<comment type="caution">
    <text evidence="1">The sequence shown here is derived from an EMBL/GenBank/DDBJ whole genome shotgun (WGS) entry which is preliminary data.</text>
</comment>